<feature type="transmembrane region" description="Helical" evidence="1">
    <location>
        <begin position="84"/>
        <end position="105"/>
    </location>
</feature>
<organism evidence="2 3">
    <name type="scientific">Candidatus Wolfebacteria bacterium GW2011_GWA2_47_9b</name>
    <dbReference type="NCBI Taxonomy" id="1619005"/>
    <lineage>
        <taxon>Bacteria</taxon>
        <taxon>Candidatus Wolfeibacteriota</taxon>
    </lineage>
</organism>
<dbReference type="AlphaFoldDB" id="A0A0G1U8T1"/>
<dbReference type="EMBL" id="LCPB01000001">
    <property type="protein sequence ID" value="KKU90532.1"/>
    <property type="molecule type" value="Genomic_DNA"/>
</dbReference>
<evidence type="ECO:0000313" key="3">
    <source>
        <dbReference type="Proteomes" id="UP000033882"/>
    </source>
</evidence>
<comment type="caution">
    <text evidence="2">The sequence shown here is derived from an EMBL/GenBank/DDBJ whole genome shotgun (WGS) entry which is preliminary data.</text>
</comment>
<sequence>MREIKLDWLYRLGKVVLIIGFLIAIPIAIGMGSEDGFGGSQSEVFFYAALYLLLFYILLILGTKTTLYILKGERFLMAGFNKKHYALLGMPIGFLMAISLVYGVIIEPIKDNNARISTENAYIQALQKIDSLKEKVRECASPVIEQKYNEEMRSCNLLKNKIKHDYNFCVSLSYVNSPASCLYDHDYERVDCSEAVLREKASAKVTEFDLSASCQGVWKEFNEVDEIIRNHK</sequence>
<accession>A0A0G1U8T1</accession>
<protein>
    <submittedName>
        <fullName evidence="2">Uncharacterized protein</fullName>
    </submittedName>
</protein>
<keyword evidence="1" id="KW-1133">Transmembrane helix</keyword>
<keyword evidence="1" id="KW-0812">Transmembrane</keyword>
<dbReference type="Proteomes" id="UP000033882">
    <property type="component" value="Unassembled WGS sequence"/>
</dbReference>
<keyword evidence="1" id="KW-0472">Membrane</keyword>
<reference evidence="2 3" key="1">
    <citation type="journal article" date="2015" name="Nature">
        <title>rRNA introns, odd ribosomes, and small enigmatic genomes across a large radiation of phyla.</title>
        <authorList>
            <person name="Brown C.T."/>
            <person name="Hug L.A."/>
            <person name="Thomas B.C."/>
            <person name="Sharon I."/>
            <person name="Castelle C.J."/>
            <person name="Singh A."/>
            <person name="Wilkins M.J."/>
            <person name="Williams K.H."/>
            <person name="Banfield J.F."/>
        </authorList>
    </citation>
    <scope>NUCLEOTIDE SEQUENCE [LARGE SCALE GENOMIC DNA]</scope>
</reference>
<name>A0A0G1U8T1_9BACT</name>
<proteinExistence type="predicted"/>
<feature type="transmembrane region" description="Helical" evidence="1">
    <location>
        <begin position="12"/>
        <end position="32"/>
    </location>
</feature>
<evidence type="ECO:0000256" key="1">
    <source>
        <dbReference type="SAM" id="Phobius"/>
    </source>
</evidence>
<feature type="transmembrane region" description="Helical" evidence="1">
    <location>
        <begin position="44"/>
        <end position="63"/>
    </location>
</feature>
<evidence type="ECO:0000313" key="2">
    <source>
        <dbReference type="EMBL" id="KKU90532.1"/>
    </source>
</evidence>
<gene>
    <name evidence="2" type="ORF">UY19_C0001G0009</name>
</gene>